<feature type="transmembrane region" description="Helical" evidence="1">
    <location>
        <begin position="6"/>
        <end position="23"/>
    </location>
</feature>
<reference evidence="2" key="1">
    <citation type="submission" date="2021-07" db="EMBL/GenBank/DDBJ databases">
        <title>Elsinoe batatas strain:CRI-CJ2 Genome sequencing and assembly.</title>
        <authorList>
            <person name="Huang L."/>
        </authorList>
    </citation>
    <scope>NUCLEOTIDE SEQUENCE</scope>
    <source>
        <strain evidence="2">CRI-CJ2</strain>
    </source>
</reference>
<name>A0A8K0L3N5_9PEZI</name>
<dbReference type="PANTHER" id="PTHR36124:SF1">
    <property type="entry name" value="ER-BOUND OXYGENASE MPAB_MPAB'_RUBBER OXYGENASE CATALYTIC DOMAIN-CONTAINING PROTEIN"/>
    <property type="match status" value="1"/>
</dbReference>
<dbReference type="EMBL" id="JAESVG020000004">
    <property type="protein sequence ID" value="KAG8628537.1"/>
    <property type="molecule type" value="Genomic_DNA"/>
</dbReference>
<dbReference type="AlphaFoldDB" id="A0A8K0L3N5"/>
<accession>A0A8K0L3N5</accession>
<evidence type="ECO:0000256" key="1">
    <source>
        <dbReference type="SAM" id="Phobius"/>
    </source>
</evidence>
<comment type="caution">
    <text evidence="2">The sequence shown here is derived from an EMBL/GenBank/DDBJ whole genome shotgun (WGS) entry which is preliminary data.</text>
</comment>
<protein>
    <recommendedName>
        <fullName evidence="4">ER-bound oxygenase mpaB/mpaB'/Rubber oxygenase catalytic domain-containing protein</fullName>
    </recommendedName>
</protein>
<evidence type="ECO:0008006" key="4">
    <source>
        <dbReference type="Google" id="ProtNLM"/>
    </source>
</evidence>
<evidence type="ECO:0000313" key="3">
    <source>
        <dbReference type="Proteomes" id="UP000809789"/>
    </source>
</evidence>
<organism evidence="2 3">
    <name type="scientific">Elsinoe batatas</name>
    <dbReference type="NCBI Taxonomy" id="2601811"/>
    <lineage>
        <taxon>Eukaryota</taxon>
        <taxon>Fungi</taxon>
        <taxon>Dikarya</taxon>
        <taxon>Ascomycota</taxon>
        <taxon>Pezizomycotina</taxon>
        <taxon>Dothideomycetes</taxon>
        <taxon>Dothideomycetidae</taxon>
        <taxon>Myriangiales</taxon>
        <taxon>Elsinoaceae</taxon>
        <taxon>Elsinoe</taxon>
    </lineage>
</organism>
<evidence type="ECO:0000313" key="2">
    <source>
        <dbReference type="EMBL" id="KAG8628537.1"/>
    </source>
</evidence>
<dbReference type="PANTHER" id="PTHR36124">
    <property type="match status" value="1"/>
</dbReference>
<keyword evidence="1" id="KW-1133">Transmembrane helix</keyword>
<proteinExistence type="predicted"/>
<dbReference type="OrthoDB" id="545169at2759"/>
<dbReference type="InterPro" id="IPR046366">
    <property type="entry name" value="MPAB"/>
</dbReference>
<gene>
    <name evidence="2" type="ORF">KVT40_004410</name>
</gene>
<dbReference type="Proteomes" id="UP000809789">
    <property type="component" value="Unassembled WGS sequence"/>
</dbReference>
<keyword evidence="1" id="KW-0472">Membrane</keyword>
<keyword evidence="1" id="KW-0812">Transmembrane</keyword>
<sequence>MSFAPHVPLSIVLPLLAAAYLLLQRTLRFRRLHALQSQHPPSSFPDMTLTEAYNIHYSLTALEFPTTFSQSVFFALFKTYGIPTISSLLLHTSELSGPTASKRAADTGVLLTEIFLNPPGSDRAKRAMGRMNYLHSRWQKAGKISNEDMLYTLSLFALEPARWVSRYEWRSLSHVEQNARGIYWRWVGEGMGIDMSPLHNHSTPDKLTDATPQPPQNKAASWPYGLAWMHSLEAWSLSYEESHMLPAPSNRSVATGTVAILLTNVPPPLHSAADQAIRVLMEPRLRRSMMFPDPSPLATQVVLSILAVRKWVLLHLALPRPWVLRWKWFDTLENAEGRIHASQFTAHPWYIQPSIGWRWGVKGLLLRLAGGVVPGDEGGRYLPQGYRIEDVGPERQMGRGKEEMRREVERLGRDDKVDGEGRGCPFGMW</sequence>
<keyword evidence="3" id="KW-1185">Reference proteome</keyword>
<dbReference type="GO" id="GO:0016491">
    <property type="term" value="F:oxidoreductase activity"/>
    <property type="evidence" value="ECO:0007669"/>
    <property type="project" value="InterPro"/>
</dbReference>